<organism evidence="5 6">
    <name type="scientific">Brevibacillus panacihumi W25</name>
    <dbReference type="NCBI Taxonomy" id="1408254"/>
    <lineage>
        <taxon>Bacteria</taxon>
        <taxon>Bacillati</taxon>
        <taxon>Bacillota</taxon>
        <taxon>Bacilli</taxon>
        <taxon>Bacillales</taxon>
        <taxon>Paenibacillaceae</taxon>
        <taxon>Brevibacillus</taxon>
    </lineage>
</organism>
<name>V6M1F9_9BACL</name>
<dbReference type="Proteomes" id="UP000017973">
    <property type="component" value="Unassembled WGS sequence"/>
</dbReference>
<accession>V6M1F9</accession>
<reference evidence="5 6" key="1">
    <citation type="journal article" date="2014" name="Genome Announc.">
        <title>Draft Genome Sequence of Brevibacillus panacihumi Strain W25, a Halotolerant Hydrocarbon-Degrading Bacterium.</title>
        <authorList>
            <person name="Wang X."/>
            <person name="Jin D."/>
            <person name="Zhou L."/>
            <person name="Wu L."/>
            <person name="An W."/>
            <person name="Chen Y."/>
            <person name="Zhao L."/>
        </authorList>
    </citation>
    <scope>NUCLEOTIDE SEQUENCE [LARGE SCALE GENOMIC DNA]</scope>
    <source>
        <strain evidence="5 6">W25</strain>
    </source>
</reference>
<evidence type="ECO:0000256" key="3">
    <source>
        <dbReference type="SAM" id="SignalP"/>
    </source>
</evidence>
<dbReference type="PANTHER" id="PTHR47245">
    <property type="entry name" value="PEPTIDYLPROLYL ISOMERASE"/>
    <property type="match status" value="1"/>
</dbReference>
<keyword evidence="3" id="KW-0732">Signal</keyword>
<evidence type="ECO:0000256" key="1">
    <source>
        <dbReference type="PROSITE-ProRule" id="PRU00278"/>
    </source>
</evidence>
<comment type="caution">
    <text evidence="5">The sequence shown here is derived from an EMBL/GenBank/DDBJ whole genome shotgun (WGS) entry which is preliminary data.</text>
</comment>
<dbReference type="GO" id="GO:0003755">
    <property type="term" value="F:peptidyl-prolyl cis-trans isomerase activity"/>
    <property type="evidence" value="ECO:0007669"/>
    <property type="project" value="UniProtKB-KW"/>
</dbReference>
<feature type="chain" id="PRO_5004749467" evidence="3">
    <location>
        <begin position="27"/>
        <end position="360"/>
    </location>
</feature>
<keyword evidence="6" id="KW-1185">Reference proteome</keyword>
<dbReference type="InterPro" id="IPR046357">
    <property type="entry name" value="PPIase_dom_sf"/>
</dbReference>
<dbReference type="PATRIC" id="fig|1408254.3.peg.4991"/>
<feature type="signal peptide" evidence="3">
    <location>
        <begin position="1"/>
        <end position="26"/>
    </location>
</feature>
<dbReference type="eggNOG" id="COG0760">
    <property type="taxonomic scope" value="Bacteria"/>
</dbReference>
<dbReference type="EMBL" id="AYJU01000018">
    <property type="protein sequence ID" value="EST51745.1"/>
    <property type="molecule type" value="Genomic_DNA"/>
</dbReference>
<keyword evidence="1" id="KW-0413">Isomerase</keyword>
<feature type="region of interest" description="Disordered" evidence="2">
    <location>
        <begin position="29"/>
        <end position="62"/>
    </location>
</feature>
<dbReference type="SUPFAM" id="SSF54534">
    <property type="entry name" value="FKBP-like"/>
    <property type="match status" value="1"/>
</dbReference>
<evidence type="ECO:0000313" key="5">
    <source>
        <dbReference type="EMBL" id="EST51745.1"/>
    </source>
</evidence>
<proteinExistence type="predicted"/>
<gene>
    <name evidence="5" type="ORF">T458_25595</name>
</gene>
<evidence type="ECO:0000313" key="6">
    <source>
        <dbReference type="Proteomes" id="UP000017973"/>
    </source>
</evidence>
<sequence length="360" mass="40142">MKMNRSLAILSSVALTFALLTGCGNAKENEQGAGNTPSNQTYAGKNGQQAEDPNDPLAQFPKLDMPFTVEPDATIVEYQGGKMTGKEFETFLRVINFMNPQQGGMIEVAGKDELKAFAREYTATKILSDRADDAVKKESKDMAEQTFEKIKGQYLAFFGKDEAKFDKFMEGQAVSKEIIVDQMTIINNSINVLKKEIGDPELKKEYDALDPANRTVASVRHILISTESRSEEEALKLVQDLEARLKKGEDFAKLATEFTDDPGSKENGGLYADTMVTQWVPEFKEAALKQPIGEVGPPVKTNYGYHIVKVENRKEKTFDEMKEQLRGVALERAYDTFSNSELDKLVVAYHIPEPKQPATK</sequence>
<dbReference type="InterPro" id="IPR000297">
    <property type="entry name" value="PPIase_PpiC"/>
</dbReference>
<keyword evidence="1" id="KW-0697">Rotamase</keyword>
<dbReference type="PANTHER" id="PTHR47245:SF2">
    <property type="entry name" value="PEPTIDYL-PROLYL CIS-TRANS ISOMERASE HP_0175-RELATED"/>
    <property type="match status" value="1"/>
</dbReference>
<dbReference type="InterPro" id="IPR050245">
    <property type="entry name" value="PrsA_foldase"/>
</dbReference>
<dbReference type="Gene3D" id="3.10.50.40">
    <property type="match status" value="1"/>
</dbReference>
<dbReference type="STRING" id="1408254.T458_25595"/>
<dbReference type="AlphaFoldDB" id="V6M1F9"/>
<dbReference type="Pfam" id="PF13616">
    <property type="entry name" value="Rotamase_3"/>
    <property type="match status" value="1"/>
</dbReference>
<dbReference type="InterPro" id="IPR027304">
    <property type="entry name" value="Trigger_fact/SurA_dom_sf"/>
</dbReference>
<dbReference type="PROSITE" id="PS50198">
    <property type="entry name" value="PPIC_PPIASE_2"/>
    <property type="match status" value="1"/>
</dbReference>
<dbReference type="SUPFAM" id="SSF109998">
    <property type="entry name" value="Triger factor/SurA peptide-binding domain-like"/>
    <property type="match status" value="1"/>
</dbReference>
<evidence type="ECO:0000256" key="2">
    <source>
        <dbReference type="SAM" id="MobiDB-lite"/>
    </source>
</evidence>
<evidence type="ECO:0000259" key="4">
    <source>
        <dbReference type="PROSITE" id="PS50198"/>
    </source>
</evidence>
<feature type="compositionally biased region" description="Polar residues" evidence="2">
    <location>
        <begin position="32"/>
        <end position="51"/>
    </location>
</feature>
<dbReference type="HOGENOM" id="CLU_034646_5_1_9"/>
<feature type="domain" description="PpiC" evidence="4">
    <location>
        <begin position="214"/>
        <end position="312"/>
    </location>
</feature>
<protein>
    <submittedName>
        <fullName evidence="5">Foldase</fullName>
    </submittedName>
</protein>
<dbReference type="PROSITE" id="PS51257">
    <property type="entry name" value="PROKAR_LIPOPROTEIN"/>
    <property type="match status" value="1"/>
</dbReference>